<feature type="compositionally biased region" description="Low complexity" evidence="1">
    <location>
        <begin position="30"/>
        <end position="51"/>
    </location>
</feature>
<evidence type="ECO:0000259" key="2">
    <source>
        <dbReference type="Pfam" id="PF06904"/>
    </source>
</evidence>
<accession>A0A549TDG8</accession>
<proteinExistence type="predicted"/>
<feature type="domain" description="Extensin-like C-terminal" evidence="2">
    <location>
        <begin position="113"/>
        <end position="292"/>
    </location>
</feature>
<name>A0A549TDG8_9HYPH</name>
<dbReference type="RefSeq" id="WP_143124482.1">
    <property type="nucleotide sequence ID" value="NZ_VJMG01000016.1"/>
</dbReference>
<dbReference type="InterPro" id="IPR009683">
    <property type="entry name" value="Extensin-like_C"/>
</dbReference>
<dbReference type="AlphaFoldDB" id="A0A549TDG8"/>
<feature type="compositionally biased region" description="Basic and acidic residues" evidence="1">
    <location>
        <begin position="53"/>
        <end position="65"/>
    </location>
</feature>
<gene>
    <name evidence="3" type="ORF">FNA46_07415</name>
</gene>
<evidence type="ECO:0000313" key="4">
    <source>
        <dbReference type="Proteomes" id="UP000316801"/>
    </source>
</evidence>
<reference evidence="3 4" key="1">
    <citation type="submission" date="2019-07" db="EMBL/GenBank/DDBJ databases">
        <title>Ln-dependent methylotrophs.</title>
        <authorList>
            <person name="Tani A."/>
        </authorList>
    </citation>
    <scope>NUCLEOTIDE SEQUENCE [LARGE SCALE GENOMIC DNA]</scope>
    <source>
        <strain evidence="3 4">SM12</strain>
    </source>
</reference>
<dbReference type="Pfam" id="PF06904">
    <property type="entry name" value="Extensin-like_C"/>
    <property type="match status" value="1"/>
</dbReference>
<organism evidence="3 4">
    <name type="scientific">Rhizobium straminoryzae</name>
    <dbReference type="NCBI Taxonomy" id="1387186"/>
    <lineage>
        <taxon>Bacteria</taxon>
        <taxon>Pseudomonadati</taxon>
        <taxon>Pseudomonadota</taxon>
        <taxon>Alphaproteobacteria</taxon>
        <taxon>Hyphomicrobiales</taxon>
        <taxon>Rhizobiaceae</taxon>
        <taxon>Rhizobium/Agrobacterium group</taxon>
        <taxon>Rhizobium</taxon>
    </lineage>
</organism>
<comment type="caution">
    <text evidence="3">The sequence shown here is derived from an EMBL/GenBank/DDBJ whole genome shotgun (WGS) entry which is preliminary data.</text>
</comment>
<evidence type="ECO:0000313" key="3">
    <source>
        <dbReference type="EMBL" id="TRL40089.1"/>
    </source>
</evidence>
<protein>
    <submittedName>
        <fullName evidence="3">Extensin</fullName>
    </submittedName>
</protein>
<dbReference type="EMBL" id="VJMG01000016">
    <property type="protein sequence ID" value="TRL40089.1"/>
    <property type="molecule type" value="Genomic_DNA"/>
</dbReference>
<feature type="compositionally biased region" description="Low complexity" evidence="1">
    <location>
        <begin position="68"/>
        <end position="81"/>
    </location>
</feature>
<dbReference type="Proteomes" id="UP000316801">
    <property type="component" value="Unassembled WGS sequence"/>
</dbReference>
<keyword evidence="4" id="KW-1185">Reference proteome</keyword>
<evidence type="ECO:0000256" key="1">
    <source>
        <dbReference type="SAM" id="MobiDB-lite"/>
    </source>
</evidence>
<feature type="region of interest" description="Disordered" evidence="1">
    <location>
        <begin position="18"/>
        <end position="107"/>
    </location>
</feature>
<sequence length="292" mass="30947">MFARFLAAAAAMLLSTGMDLPETGPRPAERPQAAEPASAPAGTAPATAPVPEARPEPPQDADKASSEPAPAANTAPNAAPTKDGEETEKGASGAETEPPPPAVEKEDPVALKACLADLDRLGTRYETRPAITGEEPGCGIDSPIVVREILPDVPLSEETPMRCETALSLARWMAETVNPALHIAFPDRRITSVKNAAAYSCRNRNSAERGKISEHARGNAIDITGFVLDDRQTIAMTPRQEDSTLTGAFQRTATAGACLHFSTVLPPGSDATHQDHLHLDVLERKGGYRYCR</sequence>